<accession>A0A7Z7PQG3</accession>
<dbReference type="PANTHER" id="PTHR37526:SF1">
    <property type="entry name" value="PROTEIN TUSB"/>
    <property type="match status" value="1"/>
</dbReference>
<dbReference type="Pfam" id="PF04077">
    <property type="entry name" value="DsrH"/>
    <property type="match status" value="1"/>
</dbReference>
<keyword evidence="2" id="KW-1185">Reference proteome</keyword>
<sequence>MALIVIKYGKQNVAESLKFMATRKGDSVVLVQDGIFWALDELNTEAEVFAIIDDVKARGYSADDLTVPSITYDEFVEIIEKSEKTIG</sequence>
<reference evidence="1 2" key="1">
    <citation type="submission" date="2017-01" db="EMBL/GenBank/DDBJ databases">
        <authorList>
            <person name="Erauso G."/>
        </authorList>
    </citation>
    <scope>NUCLEOTIDE SEQUENCE [LARGE SCALE GENOMIC DNA]</scope>
    <source>
        <strain evidence="1">MESINF1</strain>
    </source>
</reference>
<dbReference type="RefSeq" id="WP_169700429.1">
    <property type="nucleotide sequence ID" value="NZ_LS974202.1"/>
</dbReference>
<gene>
    <name evidence="1" type="ORF">MESINF_2672</name>
</gene>
<evidence type="ECO:0000313" key="1">
    <source>
        <dbReference type="EMBL" id="SSC14112.1"/>
    </source>
</evidence>
<dbReference type="InterPro" id="IPR027396">
    <property type="entry name" value="DsrEFH-like"/>
</dbReference>
<dbReference type="Gene3D" id="3.40.1260.10">
    <property type="entry name" value="DsrEFH-like"/>
    <property type="match status" value="1"/>
</dbReference>
<dbReference type="EMBL" id="LS974202">
    <property type="protein sequence ID" value="SSC14112.1"/>
    <property type="molecule type" value="Genomic_DNA"/>
</dbReference>
<dbReference type="AlphaFoldDB" id="A0A7Z7PQG3"/>
<name>A0A7Z7PQG3_9BACT</name>
<dbReference type="KEGG" id="minf:MESINF_2672"/>
<dbReference type="PANTHER" id="PTHR37526">
    <property type="entry name" value="PROTEIN TUSB"/>
    <property type="match status" value="1"/>
</dbReference>
<dbReference type="Proteomes" id="UP000250796">
    <property type="component" value="Chromosome MESINF"/>
</dbReference>
<dbReference type="SUPFAM" id="SSF75169">
    <property type="entry name" value="DsrEFH-like"/>
    <property type="match status" value="1"/>
</dbReference>
<evidence type="ECO:0000313" key="2">
    <source>
        <dbReference type="Proteomes" id="UP000250796"/>
    </source>
</evidence>
<dbReference type="InterPro" id="IPR007215">
    <property type="entry name" value="Sulphur_relay_TusB/DsrH"/>
</dbReference>
<proteinExistence type="predicted"/>
<dbReference type="GO" id="GO:0002143">
    <property type="term" value="P:tRNA wobble position uridine thiolation"/>
    <property type="evidence" value="ECO:0007669"/>
    <property type="project" value="InterPro"/>
</dbReference>
<organism evidence="1 2">
    <name type="scientific">Mesotoga infera</name>
    <dbReference type="NCBI Taxonomy" id="1236046"/>
    <lineage>
        <taxon>Bacteria</taxon>
        <taxon>Thermotogati</taxon>
        <taxon>Thermotogota</taxon>
        <taxon>Thermotogae</taxon>
        <taxon>Kosmotogales</taxon>
        <taxon>Kosmotogaceae</taxon>
        <taxon>Mesotoga</taxon>
    </lineage>
</organism>
<protein>
    <submittedName>
        <fullName evidence="1">Sulfur relay protein TusB/DsrH</fullName>
    </submittedName>
</protein>
<dbReference type="GO" id="GO:1990228">
    <property type="term" value="C:sulfurtransferase complex"/>
    <property type="evidence" value="ECO:0007669"/>
    <property type="project" value="TreeGrafter"/>
</dbReference>